<dbReference type="InterPro" id="IPR026055">
    <property type="entry name" value="FAR"/>
</dbReference>
<evidence type="ECO:0000259" key="1">
    <source>
        <dbReference type="Pfam" id="PF07993"/>
    </source>
</evidence>
<dbReference type="PANTHER" id="PTHR11011:SF45">
    <property type="entry name" value="FATTY ACYL-COA REDUCTASE CG8306-RELATED"/>
    <property type="match status" value="1"/>
</dbReference>
<dbReference type="GO" id="GO:0080019">
    <property type="term" value="F:alcohol-forming very long-chain fatty acyl-CoA reductase activity"/>
    <property type="evidence" value="ECO:0007669"/>
    <property type="project" value="InterPro"/>
</dbReference>
<dbReference type="EMBL" id="WMEZ01000009">
    <property type="protein sequence ID" value="MYL51260.1"/>
    <property type="molecule type" value="Genomic_DNA"/>
</dbReference>
<protein>
    <submittedName>
        <fullName evidence="2">NAD-dependent epimerase/dehydratase family protein</fullName>
    </submittedName>
</protein>
<dbReference type="Gene3D" id="3.40.50.720">
    <property type="entry name" value="NAD(P)-binding Rossmann-like Domain"/>
    <property type="match status" value="1"/>
</dbReference>
<comment type="caution">
    <text evidence="2">The sequence shown here is derived from an EMBL/GenBank/DDBJ whole genome shotgun (WGS) entry which is preliminary data.</text>
</comment>
<reference evidence="2 3" key="1">
    <citation type="submission" date="2019-11" db="EMBL/GenBank/DDBJ databases">
        <title>Genome sequences of 17 halophilic strains isolated from different environments.</title>
        <authorList>
            <person name="Furrow R.E."/>
        </authorList>
    </citation>
    <scope>NUCLEOTIDE SEQUENCE [LARGE SCALE GENOMIC DNA]</scope>
    <source>
        <strain evidence="2 3">22505_10_Sand</strain>
    </source>
</reference>
<accession>A0A845E7M6</accession>
<dbReference type="RefSeq" id="WP_160917311.1">
    <property type="nucleotide sequence ID" value="NZ_WMEZ01000009.1"/>
</dbReference>
<evidence type="ECO:0000313" key="2">
    <source>
        <dbReference type="EMBL" id="MYL51260.1"/>
    </source>
</evidence>
<dbReference type="PANTHER" id="PTHR11011">
    <property type="entry name" value="MALE STERILITY PROTEIN 2-RELATED"/>
    <property type="match status" value="1"/>
</dbReference>
<dbReference type="CDD" id="cd05263">
    <property type="entry name" value="MupV_like_SDR_e"/>
    <property type="match status" value="1"/>
</dbReference>
<dbReference type="InterPro" id="IPR036291">
    <property type="entry name" value="NAD(P)-bd_dom_sf"/>
</dbReference>
<proteinExistence type="predicted"/>
<feature type="domain" description="Thioester reductase (TE)" evidence="1">
    <location>
        <begin position="26"/>
        <end position="260"/>
    </location>
</feature>
<dbReference type="Proteomes" id="UP000447393">
    <property type="component" value="Unassembled WGS sequence"/>
</dbReference>
<dbReference type="OrthoDB" id="9807212at2"/>
<organism evidence="2 3">
    <name type="scientific">Halobacillus litoralis</name>
    <dbReference type="NCBI Taxonomy" id="45668"/>
    <lineage>
        <taxon>Bacteria</taxon>
        <taxon>Bacillati</taxon>
        <taxon>Bacillota</taxon>
        <taxon>Bacilli</taxon>
        <taxon>Bacillales</taxon>
        <taxon>Bacillaceae</taxon>
        <taxon>Halobacillus</taxon>
    </lineage>
</organism>
<dbReference type="GO" id="GO:0035336">
    <property type="term" value="P:long-chain fatty-acyl-CoA metabolic process"/>
    <property type="evidence" value="ECO:0007669"/>
    <property type="project" value="TreeGrafter"/>
</dbReference>
<dbReference type="InterPro" id="IPR013120">
    <property type="entry name" value="FAR_NAD-bd"/>
</dbReference>
<dbReference type="SUPFAM" id="SSF51735">
    <property type="entry name" value="NAD(P)-binding Rossmann-fold domains"/>
    <property type="match status" value="1"/>
</dbReference>
<name>A0A845E7M6_9BACI</name>
<dbReference type="AlphaFoldDB" id="A0A845E7M6"/>
<evidence type="ECO:0000313" key="3">
    <source>
        <dbReference type="Proteomes" id="UP000447393"/>
    </source>
</evidence>
<sequence>MSDSSRKGNQKDYGGDLFMSNTYLFTGFPGYLATALIEDFFRVRNSIKKIYLLHLPSMEKQAKKQIETWEEDQNVDTGKIELVQGDITQEGLGLPSKTSKQLLQEVTHVFHLAALYDLAVPLMPAWKVNVQGTREVNRWLSQCLQLERYIYFSTAYVSGKREGVVYETDLSHGNGFKNHYEYTKHEAENLVHRMCKEIPTTIIRPGIVVGHTKSGATAKFDGPYFILNLIEALKSLPVLPYFGKGKARVNLVPQDYVIQATNYLAHHPASSGKTYHLTDPNPYTAKEIYEQLSYVYADKHPRFSLPLSLANQSLKIRPLRKVLGIQREALDYFLCSADYDNRQAEMDLAASDIFCSDFFSYTDALVDYYREKRCDPSKHVSIL</sequence>
<dbReference type="Pfam" id="PF07993">
    <property type="entry name" value="NAD_binding_4"/>
    <property type="match status" value="1"/>
</dbReference>
<gene>
    <name evidence="2" type="ORF">GLV98_17380</name>
</gene>